<dbReference type="EMBL" id="AGNL01022483">
    <property type="protein sequence ID" value="EJK59716.1"/>
    <property type="molecule type" value="Genomic_DNA"/>
</dbReference>
<evidence type="ECO:0000313" key="1">
    <source>
        <dbReference type="EMBL" id="EJK59716.1"/>
    </source>
</evidence>
<evidence type="ECO:0000313" key="2">
    <source>
        <dbReference type="Proteomes" id="UP000266841"/>
    </source>
</evidence>
<name>K0SFP6_THAOC</name>
<organism evidence="1 2">
    <name type="scientific">Thalassiosira oceanica</name>
    <name type="common">Marine diatom</name>
    <dbReference type="NCBI Taxonomy" id="159749"/>
    <lineage>
        <taxon>Eukaryota</taxon>
        <taxon>Sar</taxon>
        <taxon>Stramenopiles</taxon>
        <taxon>Ochrophyta</taxon>
        <taxon>Bacillariophyta</taxon>
        <taxon>Coscinodiscophyceae</taxon>
        <taxon>Thalassiosirophycidae</taxon>
        <taxon>Thalassiosirales</taxon>
        <taxon>Thalassiosiraceae</taxon>
        <taxon>Thalassiosira</taxon>
    </lineage>
</organism>
<gene>
    <name evidence="1" type="ORF">THAOC_20026</name>
</gene>
<keyword evidence="2" id="KW-1185">Reference proteome</keyword>
<feature type="non-terminal residue" evidence="1">
    <location>
        <position position="1"/>
    </location>
</feature>
<proteinExistence type="predicted"/>
<protein>
    <submittedName>
        <fullName evidence="1">Uncharacterized protein</fullName>
    </submittedName>
</protein>
<comment type="caution">
    <text evidence="1">The sequence shown here is derived from an EMBL/GenBank/DDBJ whole genome shotgun (WGS) entry which is preliminary data.</text>
</comment>
<reference evidence="1 2" key="1">
    <citation type="journal article" date="2012" name="Genome Biol.">
        <title>Genome and low-iron response of an oceanic diatom adapted to chronic iron limitation.</title>
        <authorList>
            <person name="Lommer M."/>
            <person name="Specht M."/>
            <person name="Roy A.S."/>
            <person name="Kraemer L."/>
            <person name="Andreson R."/>
            <person name="Gutowska M.A."/>
            <person name="Wolf J."/>
            <person name="Bergner S.V."/>
            <person name="Schilhabel M.B."/>
            <person name="Klostermeier U.C."/>
            <person name="Beiko R.G."/>
            <person name="Rosenstiel P."/>
            <person name="Hippler M."/>
            <person name="Laroche J."/>
        </authorList>
    </citation>
    <scope>NUCLEOTIDE SEQUENCE [LARGE SCALE GENOMIC DNA]</scope>
    <source>
        <strain evidence="1 2">CCMP1005</strain>
    </source>
</reference>
<dbReference type="AlphaFoldDB" id="K0SFP6"/>
<sequence>GPNPRIPTVGAMVPGSFVRHQAAEIRRRKSVGSARRARIVEVDSRLEVSGGALPGAAGGSA</sequence>
<dbReference type="Proteomes" id="UP000266841">
    <property type="component" value="Unassembled WGS sequence"/>
</dbReference>
<accession>K0SFP6</accession>